<organism evidence="1 2">
    <name type="scientific">Auriscalpium vulgare</name>
    <dbReference type="NCBI Taxonomy" id="40419"/>
    <lineage>
        <taxon>Eukaryota</taxon>
        <taxon>Fungi</taxon>
        <taxon>Dikarya</taxon>
        <taxon>Basidiomycota</taxon>
        <taxon>Agaricomycotina</taxon>
        <taxon>Agaricomycetes</taxon>
        <taxon>Russulales</taxon>
        <taxon>Auriscalpiaceae</taxon>
        <taxon>Auriscalpium</taxon>
    </lineage>
</organism>
<dbReference type="EMBL" id="MU275947">
    <property type="protein sequence ID" value="KAI0045604.1"/>
    <property type="molecule type" value="Genomic_DNA"/>
</dbReference>
<name>A0ACB8RN42_9AGAM</name>
<keyword evidence="2" id="KW-1185">Reference proteome</keyword>
<proteinExistence type="predicted"/>
<evidence type="ECO:0000313" key="2">
    <source>
        <dbReference type="Proteomes" id="UP000814033"/>
    </source>
</evidence>
<reference evidence="1" key="1">
    <citation type="submission" date="2021-02" db="EMBL/GenBank/DDBJ databases">
        <authorList>
            <consortium name="DOE Joint Genome Institute"/>
            <person name="Ahrendt S."/>
            <person name="Looney B.P."/>
            <person name="Miyauchi S."/>
            <person name="Morin E."/>
            <person name="Drula E."/>
            <person name="Courty P.E."/>
            <person name="Chicoki N."/>
            <person name="Fauchery L."/>
            <person name="Kohler A."/>
            <person name="Kuo A."/>
            <person name="Labutti K."/>
            <person name="Pangilinan J."/>
            <person name="Lipzen A."/>
            <person name="Riley R."/>
            <person name="Andreopoulos W."/>
            <person name="He G."/>
            <person name="Johnson J."/>
            <person name="Barry K.W."/>
            <person name="Grigoriev I.V."/>
            <person name="Nagy L."/>
            <person name="Hibbett D."/>
            <person name="Henrissat B."/>
            <person name="Matheny P.B."/>
            <person name="Labbe J."/>
            <person name="Martin F."/>
        </authorList>
    </citation>
    <scope>NUCLEOTIDE SEQUENCE</scope>
    <source>
        <strain evidence="1">FP105234-sp</strain>
    </source>
</reference>
<protein>
    <submittedName>
        <fullName evidence="1">Uncharacterized protein</fullName>
    </submittedName>
</protein>
<comment type="caution">
    <text evidence="1">The sequence shown here is derived from an EMBL/GenBank/DDBJ whole genome shotgun (WGS) entry which is preliminary data.</text>
</comment>
<accession>A0ACB8RN42</accession>
<sequence length="213" mass="23825">MSADASSSIPDGTSYWADACALRITQLGATPKYTIPLANNLRVVEDREAFLGATINTIMQDVQEEERALQAAIAAIKHRYEERLVAAHDALRTAVIQHNTLIPMARLPPEVLERIFVLLVAQDPPKSWHLGWIRRATHACRAWRQVPLGYPRLWATIVFPLRNRDWTTTMFSRSGTYPLTITANQPSDEDSDTESTSDMESSVLYSGSEAACR</sequence>
<evidence type="ECO:0000313" key="1">
    <source>
        <dbReference type="EMBL" id="KAI0045604.1"/>
    </source>
</evidence>
<gene>
    <name evidence="1" type="ORF">FA95DRAFT_116276</name>
</gene>
<reference evidence="1" key="2">
    <citation type="journal article" date="2022" name="New Phytol.">
        <title>Evolutionary transition to the ectomycorrhizal habit in the genomes of a hyperdiverse lineage of mushroom-forming fungi.</title>
        <authorList>
            <person name="Looney B."/>
            <person name="Miyauchi S."/>
            <person name="Morin E."/>
            <person name="Drula E."/>
            <person name="Courty P.E."/>
            <person name="Kohler A."/>
            <person name="Kuo A."/>
            <person name="LaButti K."/>
            <person name="Pangilinan J."/>
            <person name="Lipzen A."/>
            <person name="Riley R."/>
            <person name="Andreopoulos W."/>
            <person name="He G."/>
            <person name="Johnson J."/>
            <person name="Nolan M."/>
            <person name="Tritt A."/>
            <person name="Barry K.W."/>
            <person name="Grigoriev I.V."/>
            <person name="Nagy L.G."/>
            <person name="Hibbett D."/>
            <person name="Henrissat B."/>
            <person name="Matheny P.B."/>
            <person name="Labbe J."/>
            <person name="Martin F.M."/>
        </authorList>
    </citation>
    <scope>NUCLEOTIDE SEQUENCE</scope>
    <source>
        <strain evidence="1">FP105234-sp</strain>
    </source>
</reference>
<dbReference type="Proteomes" id="UP000814033">
    <property type="component" value="Unassembled WGS sequence"/>
</dbReference>